<gene>
    <name evidence="1" type="ORF">CTEN210_16090</name>
</gene>
<comment type="caution">
    <text evidence="1">The sequence shown here is derived from an EMBL/GenBank/DDBJ whole genome shotgun (WGS) entry which is preliminary data.</text>
</comment>
<evidence type="ECO:0000313" key="2">
    <source>
        <dbReference type="Proteomes" id="UP001054902"/>
    </source>
</evidence>
<reference evidence="1 2" key="1">
    <citation type="journal article" date="2021" name="Sci. Rep.">
        <title>The genome of the diatom Chaetoceros tenuissimus carries an ancient integrated fragment of an extant virus.</title>
        <authorList>
            <person name="Hongo Y."/>
            <person name="Kimura K."/>
            <person name="Takaki Y."/>
            <person name="Yoshida Y."/>
            <person name="Baba S."/>
            <person name="Kobayashi G."/>
            <person name="Nagasaki K."/>
            <person name="Hano T."/>
            <person name="Tomaru Y."/>
        </authorList>
    </citation>
    <scope>NUCLEOTIDE SEQUENCE [LARGE SCALE GENOMIC DNA]</scope>
    <source>
        <strain evidence="1 2">NIES-3715</strain>
    </source>
</reference>
<dbReference type="EMBL" id="BLLK01000069">
    <property type="protein sequence ID" value="GFH59614.1"/>
    <property type="molecule type" value="Genomic_DNA"/>
</dbReference>
<dbReference type="AlphaFoldDB" id="A0AAD3HDX3"/>
<keyword evidence="2" id="KW-1185">Reference proteome</keyword>
<proteinExistence type="predicted"/>
<evidence type="ECO:0000313" key="1">
    <source>
        <dbReference type="EMBL" id="GFH59614.1"/>
    </source>
</evidence>
<sequence>MAIPRLAIYTANHTTNSLKCYSSKYFQRIKDAGFRGIQAPLSHLSQKKDLQMNLRTELQQQDLKLIVDIQLKSIDNFNLQLDQISSLGNIVTHINCKPCFEQHEISKKSLSKENIEFYSDVLSTSAQFLEEHSYIGKYGRETDIMGNSPHHLTGISHDILQPGIFGTPSLTRDMLEVLPPFRLTASIWEWYRDCMYWGHDGVVCDGEDTEEVLEVEIVPHLDHIHVLYGNDLKEECKVAQRELWSKVWSRKATRNVEEVSITPYILGGDICREDADDGVLWNEMLKAKKEIENSYELWRNGYDCTIDE</sequence>
<protein>
    <submittedName>
        <fullName evidence="1">Uncharacterized protein</fullName>
    </submittedName>
</protein>
<dbReference type="Proteomes" id="UP001054902">
    <property type="component" value="Unassembled WGS sequence"/>
</dbReference>
<organism evidence="1 2">
    <name type="scientific">Chaetoceros tenuissimus</name>
    <dbReference type="NCBI Taxonomy" id="426638"/>
    <lineage>
        <taxon>Eukaryota</taxon>
        <taxon>Sar</taxon>
        <taxon>Stramenopiles</taxon>
        <taxon>Ochrophyta</taxon>
        <taxon>Bacillariophyta</taxon>
        <taxon>Coscinodiscophyceae</taxon>
        <taxon>Chaetocerotophycidae</taxon>
        <taxon>Chaetocerotales</taxon>
        <taxon>Chaetocerotaceae</taxon>
        <taxon>Chaetoceros</taxon>
    </lineage>
</organism>
<accession>A0AAD3HDX3</accession>
<name>A0AAD3HDX3_9STRA</name>